<dbReference type="GO" id="GO:0015666">
    <property type="term" value="F:restriction endodeoxyribonuclease activity"/>
    <property type="evidence" value="ECO:0007669"/>
    <property type="project" value="TreeGrafter"/>
</dbReference>
<feature type="compositionally biased region" description="Low complexity" evidence="1">
    <location>
        <begin position="16"/>
        <end position="32"/>
    </location>
</feature>
<keyword evidence="3" id="KW-0378">Hydrolase</keyword>
<dbReference type="GO" id="GO:0003677">
    <property type="term" value="F:DNA binding"/>
    <property type="evidence" value="ECO:0007669"/>
    <property type="project" value="InterPro"/>
</dbReference>
<proteinExistence type="predicted"/>
<dbReference type="GO" id="GO:0009307">
    <property type="term" value="P:DNA restriction-modification system"/>
    <property type="evidence" value="ECO:0007669"/>
    <property type="project" value="InterPro"/>
</dbReference>
<protein>
    <submittedName>
        <fullName evidence="3">Restriction endonuclease</fullName>
    </submittedName>
</protein>
<dbReference type="InterPro" id="IPR007560">
    <property type="entry name" value="Restrct_endonuc_IV_Mrr"/>
</dbReference>
<evidence type="ECO:0000313" key="3">
    <source>
        <dbReference type="EMBL" id="NMM93120.1"/>
    </source>
</evidence>
<dbReference type="GO" id="GO:0043590">
    <property type="term" value="C:bacterial nucleoid"/>
    <property type="evidence" value="ECO:0007669"/>
    <property type="project" value="TreeGrafter"/>
</dbReference>
<evidence type="ECO:0000256" key="1">
    <source>
        <dbReference type="SAM" id="MobiDB-lite"/>
    </source>
</evidence>
<keyword evidence="4" id="KW-1185">Reference proteome</keyword>
<gene>
    <name evidence="3" type="ORF">G1C95_0305</name>
</gene>
<dbReference type="Proteomes" id="UP000532194">
    <property type="component" value="Unassembled WGS sequence"/>
</dbReference>
<dbReference type="PANTHER" id="PTHR30015">
    <property type="entry name" value="MRR RESTRICTION SYSTEM PROTEIN"/>
    <property type="match status" value="1"/>
</dbReference>
<dbReference type="SUPFAM" id="SSF52980">
    <property type="entry name" value="Restriction endonuclease-like"/>
    <property type="match status" value="1"/>
</dbReference>
<keyword evidence="3" id="KW-0255">Endonuclease</keyword>
<reference evidence="3 4" key="1">
    <citation type="submission" date="2020-02" db="EMBL/GenBank/DDBJ databases">
        <title>Characterization of phylogenetic diversity of novel bifidobacterial species isolated in Czech ZOOs.</title>
        <authorList>
            <person name="Lugli G.A."/>
            <person name="Vera N.B."/>
            <person name="Ventura M."/>
        </authorList>
    </citation>
    <scope>NUCLEOTIDE SEQUENCE [LARGE SCALE GENOMIC DNA]</scope>
    <source>
        <strain evidence="3 4">DSM 109957</strain>
    </source>
</reference>
<dbReference type="EMBL" id="JAAIII010000001">
    <property type="protein sequence ID" value="NMM93120.1"/>
    <property type="molecule type" value="Genomic_DNA"/>
</dbReference>
<dbReference type="Pfam" id="PF04471">
    <property type="entry name" value="Mrr_cat"/>
    <property type="match status" value="1"/>
</dbReference>
<dbReference type="InterPro" id="IPR052906">
    <property type="entry name" value="Type_IV_Methyl-Rstrct_Enzyme"/>
</dbReference>
<keyword evidence="3" id="KW-0540">Nuclease</keyword>
<dbReference type="PANTHER" id="PTHR30015:SF7">
    <property type="entry name" value="TYPE IV METHYL-DIRECTED RESTRICTION ENZYME ECOKMRR"/>
    <property type="match status" value="1"/>
</dbReference>
<dbReference type="RefSeq" id="WP_240947366.1">
    <property type="nucleotide sequence ID" value="NZ_JAAIII010000001.1"/>
</dbReference>
<sequence length="193" mass="21139">MNELMNAADGKHASETATTTSDGTDTTTNATDATDDAEILHTTVDESIEKIKDRITLLSWDEMELLAAGLLRAMGYRTSMTPKGGDQGRDVIASPDGLGLSSPRIIVEVKHRKEKMGAPALRSFIGRLHDADKGLYISTGGFTKEAVYEAERARVPVTLLDLDRFVRVLVDNYETTDPATQALLPLTRIYWPT</sequence>
<dbReference type="AlphaFoldDB" id="A0A7Y0HQP0"/>
<evidence type="ECO:0000313" key="4">
    <source>
        <dbReference type="Proteomes" id="UP000532194"/>
    </source>
</evidence>
<feature type="region of interest" description="Disordered" evidence="1">
    <location>
        <begin position="1"/>
        <end position="33"/>
    </location>
</feature>
<organism evidence="3 4">
    <name type="scientific">Bifidobacterium oedipodis</name>
    <dbReference type="NCBI Taxonomy" id="2675322"/>
    <lineage>
        <taxon>Bacteria</taxon>
        <taxon>Bacillati</taxon>
        <taxon>Actinomycetota</taxon>
        <taxon>Actinomycetes</taxon>
        <taxon>Bifidobacteriales</taxon>
        <taxon>Bifidobacteriaceae</taxon>
        <taxon>Bifidobacterium</taxon>
    </lineage>
</organism>
<evidence type="ECO:0000259" key="2">
    <source>
        <dbReference type="Pfam" id="PF04471"/>
    </source>
</evidence>
<comment type="caution">
    <text evidence="3">The sequence shown here is derived from an EMBL/GenBank/DDBJ whole genome shotgun (WGS) entry which is preliminary data.</text>
</comment>
<dbReference type="InterPro" id="IPR011856">
    <property type="entry name" value="tRNA_endonuc-like_dom_sf"/>
</dbReference>
<dbReference type="Gene3D" id="3.40.1350.10">
    <property type="match status" value="1"/>
</dbReference>
<dbReference type="InterPro" id="IPR011335">
    <property type="entry name" value="Restrct_endonuc-II-like"/>
</dbReference>
<accession>A0A7Y0HQP0</accession>
<feature type="domain" description="Restriction endonuclease type IV Mrr" evidence="2">
    <location>
        <begin position="58"/>
        <end position="168"/>
    </location>
</feature>
<name>A0A7Y0HQP0_9BIFI</name>